<reference evidence="4 5" key="1">
    <citation type="submission" date="2016-11" db="EMBL/GenBank/DDBJ databases">
        <authorList>
            <person name="Jaros S."/>
            <person name="Januszkiewicz K."/>
            <person name="Wedrychowicz H."/>
        </authorList>
    </citation>
    <scope>NUCLEOTIDE SEQUENCE [LARGE SCALE GENOMIC DNA]</scope>
    <source>
        <strain evidence="4 5">DSM 45408</strain>
    </source>
</reference>
<gene>
    <name evidence="4" type="ORF">SAMN05444351_4644</name>
</gene>
<evidence type="ECO:0000256" key="2">
    <source>
        <dbReference type="ARBA" id="ARBA00023002"/>
    </source>
</evidence>
<dbReference type="Pfam" id="PF05368">
    <property type="entry name" value="NmrA"/>
    <property type="match status" value="1"/>
</dbReference>
<proteinExistence type="predicted"/>
<dbReference type="OrthoDB" id="9774199at2"/>
<keyword evidence="2" id="KW-0560">Oxidoreductase</keyword>
<keyword evidence="5" id="KW-1185">Reference proteome</keyword>
<dbReference type="InterPro" id="IPR051609">
    <property type="entry name" value="NmrA/Isoflavone_reductase-like"/>
</dbReference>
<dbReference type="STRING" id="1070870.SAMN05444351_4644"/>
<dbReference type="Gene3D" id="3.90.25.10">
    <property type="entry name" value="UDP-galactose 4-epimerase, domain 1"/>
    <property type="match status" value="1"/>
</dbReference>
<organism evidence="4 5">
    <name type="scientific">Geodermatophilus nigrescens</name>
    <dbReference type="NCBI Taxonomy" id="1070870"/>
    <lineage>
        <taxon>Bacteria</taxon>
        <taxon>Bacillati</taxon>
        <taxon>Actinomycetota</taxon>
        <taxon>Actinomycetes</taxon>
        <taxon>Geodermatophilales</taxon>
        <taxon>Geodermatophilaceae</taxon>
        <taxon>Geodermatophilus</taxon>
    </lineage>
</organism>
<dbReference type="AlphaFoldDB" id="A0A1M5SFR5"/>
<dbReference type="EMBL" id="FQVX01000009">
    <property type="protein sequence ID" value="SHH37270.1"/>
    <property type="molecule type" value="Genomic_DNA"/>
</dbReference>
<dbReference type="InterPro" id="IPR036291">
    <property type="entry name" value="NAD(P)-bd_dom_sf"/>
</dbReference>
<dbReference type="Proteomes" id="UP000184471">
    <property type="component" value="Unassembled WGS sequence"/>
</dbReference>
<evidence type="ECO:0000313" key="4">
    <source>
        <dbReference type="EMBL" id="SHH37270.1"/>
    </source>
</evidence>
<evidence type="ECO:0000259" key="3">
    <source>
        <dbReference type="Pfam" id="PF05368"/>
    </source>
</evidence>
<sequence>MTQTVLLAGATGMLGGRIAHHLLTTGEADLRLLVRPGGARREQLAPLLAAGATVVPGDLTDPASLDASTGGVDVVVSAVQGGRDVVVDGQVALAEAAVRGGVRRYLPSDFALDLYAAPPGEVSSYDLRREAGLRIQGTGLEVVHVLNGAFLDLFVQPRGVLDLDDAAGTATFWGEGTERFEATTVEDTAHYAALAALDRDLPPGKLAVAGDRLSALDMVAVHERVTGRRYRQVSRGGVTELEALVHRVRAGDPDSPQAVVLGYLLHMLTGRAALTDLANDRYPQVRPRRYAELVEGARSAA</sequence>
<dbReference type="Gene3D" id="3.40.50.720">
    <property type="entry name" value="NAD(P)-binding Rossmann-like Domain"/>
    <property type="match status" value="1"/>
</dbReference>
<dbReference type="SUPFAM" id="SSF51735">
    <property type="entry name" value="NAD(P)-binding Rossmann-fold domains"/>
    <property type="match status" value="1"/>
</dbReference>
<evidence type="ECO:0000313" key="5">
    <source>
        <dbReference type="Proteomes" id="UP000184471"/>
    </source>
</evidence>
<dbReference type="GO" id="GO:0016491">
    <property type="term" value="F:oxidoreductase activity"/>
    <property type="evidence" value="ECO:0007669"/>
    <property type="project" value="UniProtKB-KW"/>
</dbReference>
<dbReference type="PANTHER" id="PTHR47706:SF9">
    <property type="entry name" value="NMRA-LIKE DOMAIN-CONTAINING PROTEIN-RELATED"/>
    <property type="match status" value="1"/>
</dbReference>
<evidence type="ECO:0000256" key="1">
    <source>
        <dbReference type="ARBA" id="ARBA00022857"/>
    </source>
</evidence>
<keyword evidence="1" id="KW-0521">NADP</keyword>
<dbReference type="InterPro" id="IPR008030">
    <property type="entry name" value="NmrA-like"/>
</dbReference>
<dbReference type="PANTHER" id="PTHR47706">
    <property type="entry name" value="NMRA-LIKE FAMILY PROTEIN"/>
    <property type="match status" value="1"/>
</dbReference>
<name>A0A1M5SFR5_9ACTN</name>
<accession>A0A1M5SFR5</accession>
<dbReference type="RefSeq" id="WP_073422751.1">
    <property type="nucleotide sequence ID" value="NZ_FQVX01000009.1"/>
</dbReference>
<feature type="domain" description="NmrA-like" evidence="3">
    <location>
        <begin position="1"/>
        <end position="232"/>
    </location>
</feature>
<protein>
    <submittedName>
        <fullName evidence="4">Nucleoside-diphosphate-sugar epimerase</fullName>
    </submittedName>
</protein>